<dbReference type="EMBL" id="JACPUR010000035">
    <property type="protein sequence ID" value="MBI3128803.1"/>
    <property type="molecule type" value="Genomic_DNA"/>
</dbReference>
<organism evidence="1 2">
    <name type="scientific">Tectimicrobiota bacterium</name>
    <dbReference type="NCBI Taxonomy" id="2528274"/>
    <lineage>
        <taxon>Bacteria</taxon>
        <taxon>Pseudomonadati</taxon>
        <taxon>Nitrospinota/Tectimicrobiota group</taxon>
        <taxon>Candidatus Tectimicrobiota</taxon>
    </lineage>
</organism>
<name>A0A932MPF6_UNCTE</name>
<comment type="caution">
    <text evidence="1">The sequence shown here is derived from an EMBL/GenBank/DDBJ whole genome shotgun (WGS) entry which is preliminary data.</text>
</comment>
<proteinExistence type="predicted"/>
<evidence type="ECO:0000313" key="2">
    <source>
        <dbReference type="Proteomes" id="UP000782312"/>
    </source>
</evidence>
<reference evidence="1" key="1">
    <citation type="submission" date="2020-07" db="EMBL/GenBank/DDBJ databases">
        <title>Huge and variable diversity of episymbiotic CPR bacteria and DPANN archaea in groundwater ecosystems.</title>
        <authorList>
            <person name="He C.Y."/>
            <person name="Keren R."/>
            <person name="Whittaker M."/>
            <person name="Farag I.F."/>
            <person name="Doudna J."/>
            <person name="Cate J.H.D."/>
            <person name="Banfield J.F."/>
        </authorList>
    </citation>
    <scope>NUCLEOTIDE SEQUENCE</scope>
    <source>
        <strain evidence="1">NC_groundwater_763_Ag_S-0.2um_68_21</strain>
    </source>
</reference>
<dbReference type="InterPro" id="IPR007435">
    <property type="entry name" value="DUF484"/>
</dbReference>
<dbReference type="Pfam" id="PF04340">
    <property type="entry name" value="DUF484"/>
    <property type="match status" value="1"/>
</dbReference>
<accession>A0A932MPF6</accession>
<protein>
    <submittedName>
        <fullName evidence="1">DUF484 family protein</fullName>
    </submittedName>
</protein>
<dbReference type="PANTHER" id="PTHR38765:SF1">
    <property type="entry name" value="DUF484 DOMAIN-CONTAINING PROTEIN"/>
    <property type="match status" value="1"/>
</dbReference>
<gene>
    <name evidence="1" type="ORF">HYZ11_14455</name>
</gene>
<dbReference type="Gene3D" id="3.30.450.40">
    <property type="match status" value="1"/>
</dbReference>
<evidence type="ECO:0000313" key="1">
    <source>
        <dbReference type="EMBL" id="MBI3128803.1"/>
    </source>
</evidence>
<dbReference type="SUPFAM" id="SSF55781">
    <property type="entry name" value="GAF domain-like"/>
    <property type="match status" value="1"/>
</dbReference>
<dbReference type="Proteomes" id="UP000782312">
    <property type="component" value="Unassembled WGS sequence"/>
</dbReference>
<dbReference type="PANTHER" id="PTHR38765">
    <property type="entry name" value="DUF484 DOMAIN-CONTAINING PROTEIN"/>
    <property type="match status" value="1"/>
</dbReference>
<sequence>MSPAAAEDVIRFLEENPRFFIEHPELLRASGLLGENSASARVLNLRQRLFDRLKGEREDLIRLLDEIIEIVRRNEQIEEDFAALDRLLFEMPLSAANLTRIALDMERRFGLDYAGFLLCAPDLPGGEEPPRLRALGEEESPHLPPDGAIVLQGELAEGGPLFPGEARAKIRSSAVVPLRTEGRLLGALLIGSGDPARYRAGMGTQLIERLAGRLALGIALLEQAGAAR</sequence>
<dbReference type="InterPro" id="IPR029016">
    <property type="entry name" value="GAF-like_dom_sf"/>
</dbReference>
<dbReference type="AlphaFoldDB" id="A0A932MPF6"/>